<sequence length="467" mass="51682">MEPELEHALHRVWGSPGGAEMSFLEQEDSSSWPSPAVTSSSERIHGNGGPRPRWTRQEVVEEGSHRSGAGPRSRPAAESTGLEATFPKATPLAQADPARVGTPPTGWDCLPSDCIASATGSSTDDVELATEFPATEAWQCELEGLVEERPAPCPSPQALFPKLGWDDELQKPGAQTYMRFMQEHTCYDAMATSSKLVIFDTTLEIKKPLCSGGQRQRAAPLWDSKKQSFVGMLTITDFILVLHRYYRSPLVQIYEIEQHKIETWRGCLEAHCSHLCSLFEAVYTLIKNRIHRLPVLDPVSGNVLHILTHKRLLKFLHIFGSLLPRPSFLYRTIQDLGIGTFRDLAVVLETAPILTALDIFVDRRVCTACGQVVGLYSRFDVIHLAAQQTYNHLDMSVGEALRQRTLCLEGVLSCQPHESLGEVIDRIAQEQVHRLVLVDETQHLVVSLSDILQALVLSPAGIDALGA</sequence>
<evidence type="ECO:0000256" key="4">
    <source>
        <dbReference type="ARBA" id="ARBA00022832"/>
    </source>
</evidence>
<dbReference type="InterPro" id="IPR046342">
    <property type="entry name" value="CBS_dom_sf"/>
</dbReference>
<evidence type="ECO:0000256" key="6">
    <source>
        <dbReference type="ARBA" id="ARBA00023160"/>
    </source>
</evidence>
<feature type="compositionally biased region" description="Low complexity" evidence="8">
    <location>
        <begin position="29"/>
        <end position="41"/>
    </location>
</feature>
<feature type="compositionally biased region" description="Basic and acidic residues" evidence="8">
    <location>
        <begin position="55"/>
        <end position="65"/>
    </location>
</feature>
<protein>
    <recommendedName>
        <fullName evidence="9">CBS domain-containing protein</fullName>
    </recommendedName>
</protein>
<dbReference type="CDD" id="cd04641">
    <property type="entry name" value="CBS_euAMPK_gamma-like_repeat2"/>
    <property type="match status" value="1"/>
</dbReference>
<feature type="domain" description="CBS" evidence="9">
    <location>
        <begin position="268"/>
        <end position="317"/>
    </location>
</feature>
<dbReference type="GeneTree" id="ENSGT00950000183019"/>
<evidence type="ECO:0000313" key="10">
    <source>
        <dbReference type="Ensembl" id="ENSMFAP00000058976.1"/>
    </source>
</evidence>
<keyword evidence="11" id="KW-1185">Reference proteome</keyword>
<dbReference type="Proteomes" id="UP000233100">
    <property type="component" value="Chromosome 12"/>
</dbReference>
<dbReference type="InterPro" id="IPR000644">
    <property type="entry name" value="CBS_dom"/>
</dbReference>
<evidence type="ECO:0000313" key="11">
    <source>
        <dbReference type="Proteomes" id="UP000233100"/>
    </source>
</evidence>
<organism evidence="10 11">
    <name type="scientific">Macaca fascicularis</name>
    <name type="common">Crab-eating macaque</name>
    <name type="synonym">Cynomolgus monkey</name>
    <dbReference type="NCBI Taxonomy" id="9541"/>
    <lineage>
        <taxon>Eukaryota</taxon>
        <taxon>Metazoa</taxon>
        <taxon>Chordata</taxon>
        <taxon>Craniata</taxon>
        <taxon>Vertebrata</taxon>
        <taxon>Euteleostomi</taxon>
        <taxon>Mammalia</taxon>
        <taxon>Eutheria</taxon>
        <taxon>Euarchontoglires</taxon>
        <taxon>Primates</taxon>
        <taxon>Haplorrhini</taxon>
        <taxon>Catarrhini</taxon>
        <taxon>Cercopithecidae</taxon>
        <taxon>Cercopithecinae</taxon>
        <taxon>Macaca</taxon>
    </lineage>
</organism>
<dbReference type="Ensembl" id="ENSMFAT00000081217.1">
    <property type="protein sequence ID" value="ENSMFAP00000058976.1"/>
    <property type="gene ID" value="ENSMFAG00000061914.1"/>
</dbReference>
<reference evidence="10 11" key="1">
    <citation type="submission" date="2013-03" db="EMBL/GenBank/DDBJ databases">
        <authorList>
            <person name="Warren W."/>
            <person name="Wilson R.K."/>
        </authorList>
    </citation>
    <scope>NUCLEOTIDE SEQUENCE</scope>
</reference>
<dbReference type="SMART" id="SM00116">
    <property type="entry name" value="CBS"/>
    <property type="match status" value="4"/>
</dbReference>
<name>A0A7N9CZY4_MACFA</name>
<dbReference type="AlphaFoldDB" id="A0A7N9CZY4"/>
<dbReference type="GO" id="GO:0005829">
    <property type="term" value="C:cytosol"/>
    <property type="evidence" value="ECO:0007669"/>
    <property type="project" value="UniProtKB-ARBA"/>
</dbReference>
<evidence type="ECO:0000256" key="7">
    <source>
        <dbReference type="ARBA" id="ARBA00025878"/>
    </source>
</evidence>
<evidence type="ECO:0000256" key="3">
    <source>
        <dbReference type="ARBA" id="ARBA00022737"/>
    </source>
</evidence>
<dbReference type="PANTHER" id="PTHR13780:SF31">
    <property type="entry name" value="5'-AMP-ACTIVATED PROTEIN KINASE SUBUNIT GAMMA-3"/>
    <property type="match status" value="1"/>
</dbReference>
<dbReference type="GO" id="GO:0031588">
    <property type="term" value="C:nucleotide-activated protein kinase complex"/>
    <property type="evidence" value="ECO:0007669"/>
    <property type="project" value="TreeGrafter"/>
</dbReference>
<feature type="region of interest" description="Disordered" evidence="8">
    <location>
        <begin position="1"/>
        <end position="101"/>
    </location>
</feature>
<accession>A0A7N9CZY4</accession>
<dbReference type="GO" id="GO:0019887">
    <property type="term" value="F:protein kinase regulator activity"/>
    <property type="evidence" value="ECO:0007669"/>
    <property type="project" value="TreeGrafter"/>
</dbReference>
<feature type="domain" description="CBS" evidence="9">
    <location>
        <begin position="195"/>
        <end position="243"/>
    </location>
</feature>
<evidence type="ECO:0000256" key="5">
    <source>
        <dbReference type="ARBA" id="ARBA00023122"/>
    </source>
</evidence>
<dbReference type="GO" id="GO:0005634">
    <property type="term" value="C:nucleus"/>
    <property type="evidence" value="ECO:0007669"/>
    <property type="project" value="TreeGrafter"/>
</dbReference>
<feature type="domain" description="CBS" evidence="9">
    <location>
        <begin position="410"/>
        <end position="456"/>
    </location>
</feature>
<comment type="similarity">
    <text evidence="1">Belongs to the 5'-AMP-activated protein kinase gamma subunit family.</text>
</comment>
<keyword evidence="6" id="KW-0443">Lipid metabolism</keyword>
<keyword evidence="5" id="KW-0129">CBS domain</keyword>
<feature type="domain" description="CBS" evidence="9">
    <location>
        <begin position="343"/>
        <end position="386"/>
    </location>
</feature>
<evidence type="ECO:0000256" key="2">
    <source>
        <dbReference type="ARBA" id="ARBA00022516"/>
    </source>
</evidence>
<evidence type="ECO:0000256" key="8">
    <source>
        <dbReference type="SAM" id="MobiDB-lite"/>
    </source>
</evidence>
<keyword evidence="3" id="KW-0677">Repeat</keyword>
<reference evidence="10" key="2">
    <citation type="submission" date="2025-08" db="UniProtKB">
        <authorList>
            <consortium name="Ensembl"/>
        </authorList>
    </citation>
    <scope>IDENTIFICATION</scope>
</reference>
<dbReference type="Pfam" id="PF00571">
    <property type="entry name" value="CBS"/>
    <property type="match status" value="2"/>
</dbReference>
<evidence type="ECO:0000256" key="1">
    <source>
        <dbReference type="ARBA" id="ARBA00006750"/>
    </source>
</evidence>
<dbReference type="PANTHER" id="PTHR13780">
    <property type="entry name" value="AMP-ACTIVATED PROTEIN KINASE, GAMMA REGULATORY SUBUNIT"/>
    <property type="match status" value="1"/>
</dbReference>
<keyword evidence="2" id="KW-0444">Lipid biosynthesis</keyword>
<dbReference type="GO" id="GO:0019901">
    <property type="term" value="F:protein kinase binding"/>
    <property type="evidence" value="ECO:0007669"/>
    <property type="project" value="TreeGrafter"/>
</dbReference>
<dbReference type="SUPFAM" id="SSF54631">
    <property type="entry name" value="CBS-domain pair"/>
    <property type="match status" value="2"/>
</dbReference>
<reference evidence="10" key="3">
    <citation type="submission" date="2025-09" db="UniProtKB">
        <authorList>
            <consortium name="Ensembl"/>
        </authorList>
    </citation>
    <scope>IDENTIFICATION</scope>
</reference>
<evidence type="ECO:0000259" key="9">
    <source>
        <dbReference type="SMART" id="SM00116"/>
    </source>
</evidence>
<comment type="subunit">
    <text evidence="7">AMPK is a heterotrimer of an alpha catalytic subunit (PRKAA1 or PRKAA2), a beta (PRKAB1 or PRKAB2) and a gamma non-catalytic subunits (PRKAG1, PRKAG2 or PRKAG3). Interacts with FNIP1 and FNIP2.</text>
</comment>
<dbReference type="GO" id="GO:0016208">
    <property type="term" value="F:AMP binding"/>
    <property type="evidence" value="ECO:0007669"/>
    <property type="project" value="TreeGrafter"/>
</dbReference>
<proteinExistence type="inferred from homology"/>
<dbReference type="GO" id="GO:0006633">
    <property type="term" value="P:fatty acid biosynthetic process"/>
    <property type="evidence" value="ECO:0007669"/>
    <property type="project" value="UniProtKB-KW"/>
</dbReference>
<keyword evidence="6" id="KW-0275">Fatty acid biosynthesis</keyword>
<dbReference type="InterPro" id="IPR050511">
    <property type="entry name" value="AMPK_gamma/SDS23_families"/>
</dbReference>
<dbReference type="CDD" id="cd04618">
    <property type="entry name" value="CBS_euAMPK_gamma-like_repeat1"/>
    <property type="match status" value="1"/>
</dbReference>
<dbReference type="Gene3D" id="3.10.580.10">
    <property type="entry name" value="CBS-domain"/>
    <property type="match status" value="2"/>
</dbReference>
<keyword evidence="4" id="KW-0276">Fatty acid metabolism</keyword>